<name>A0ABV6NPK2_9ACTN</name>
<dbReference type="EMBL" id="JBHLUE010000001">
    <property type="protein sequence ID" value="MFC0562706.1"/>
    <property type="molecule type" value="Genomic_DNA"/>
</dbReference>
<organism evidence="2 3">
    <name type="scientific">Plantactinospora siamensis</name>
    <dbReference type="NCBI Taxonomy" id="555372"/>
    <lineage>
        <taxon>Bacteria</taxon>
        <taxon>Bacillati</taxon>
        <taxon>Actinomycetota</taxon>
        <taxon>Actinomycetes</taxon>
        <taxon>Micromonosporales</taxon>
        <taxon>Micromonosporaceae</taxon>
        <taxon>Plantactinospora</taxon>
    </lineage>
</organism>
<proteinExistence type="predicted"/>
<dbReference type="Gene3D" id="2.30.110.10">
    <property type="entry name" value="Electron Transport, Fmn-binding Protein, Chain A"/>
    <property type="match status" value="1"/>
</dbReference>
<evidence type="ECO:0000313" key="3">
    <source>
        <dbReference type="Proteomes" id="UP001589894"/>
    </source>
</evidence>
<evidence type="ECO:0000259" key="1">
    <source>
        <dbReference type="Pfam" id="PF01243"/>
    </source>
</evidence>
<dbReference type="InterPro" id="IPR011576">
    <property type="entry name" value="Pyridox_Oxase_N"/>
</dbReference>
<dbReference type="RefSeq" id="WP_377334591.1">
    <property type="nucleotide sequence ID" value="NZ_JBHLUE010000001.1"/>
</dbReference>
<feature type="domain" description="Pyridoxamine 5'-phosphate oxidase N-terminal" evidence="1">
    <location>
        <begin position="8"/>
        <end position="140"/>
    </location>
</feature>
<dbReference type="SUPFAM" id="SSF50475">
    <property type="entry name" value="FMN-binding split barrel"/>
    <property type="match status" value="1"/>
</dbReference>
<accession>A0ABV6NPK2</accession>
<keyword evidence="3" id="KW-1185">Reference proteome</keyword>
<comment type="caution">
    <text evidence="2">The sequence shown here is derived from an EMBL/GenBank/DDBJ whole genome shotgun (WGS) entry which is preliminary data.</text>
</comment>
<sequence length="165" mass="18031">MTPVELAAHARTLLDTNAFLTLGTVGPDGRPWTSPVYFAAAGLREFYWCSEADAVHSRNLAERPPVSIVVFDSRVRPYHGRALYAAGTAVELDDADLDRGLRVYPGPSDRGGTALTLDDVTGSSPYRLYRATATDVWVLCPREPGQPCPLHGLGKDHRVRVERDA</sequence>
<reference evidence="2 3" key="1">
    <citation type="submission" date="2024-09" db="EMBL/GenBank/DDBJ databases">
        <authorList>
            <person name="Sun Q."/>
            <person name="Mori K."/>
        </authorList>
    </citation>
    <scope>NUCLEOTIDE SEQUENCE [LARGE SCALE GENOMIC DNA]</scope>
    <source>
        <strain evidence="2 3">TBRC 2205</strain>
    </source>
</reference>
<dbReference type="InterPro" id="IPR012349">
    <property type="entry name" value="Split_barrel_FMN-bd"/>
</dbReference>
<gene>
    <name evidence="2" type="ORF">ACFFHU_00740</name>
</gene>
<evidence type="ECO:0000313" key="2">
    <source>
        <dbReference type="EMBL" id="MFC0562706.1"/>
    </source>
</evidence>
<dbReference type="Pfam" id="PF01243">
    <property type="entry name" value="PNPOx_N"/>
    <property type="match status" value="1"/>
</dbReference>
<protein>
    <submittedName>
        <fullName evidence="2">Pyridoxamine 5'-phosphate oxidase family protein</fullName>
    </submittedName>
</protein>
<dbReference type="Proteomes" id="UP001589894">
    <property type="component" value="Unassembled WGS sequence"/>
</dbReference>